<sequence>MAIVMAARRMGMRAWAGLLSGIFGSEIINFQGSQKKK</sequence>
<protein>
    <submittedName>
        <fullName evidence="1">Uncharacterized protein</fullName>
    </submittedName>
</protein>
<gene>
    <name evidence="1" type="ORF">ETSY2_20890</name>
</gene>
<organism evidence="1 2">
    <name type="scientific">Candidatus Entotheonella gemina</name>
    <dbReference type="NCBI Taxonomy" id="1429439"/>
    <lineage>
        <taxon>Bacteria</taxon>
        <taxon>Pseudomonadati</taxon>
        <taxon>Nitrospinota/Tectimicrobiota group</taxon>
        <taxon>Candidatus Tectimicrobiota</taxon>
        <taxon>Candidatus Entotheonellia</taxon>
        <taxon>Candidatus Entotheonellales</taxon>
        <taxon>Candidatus Entotheonellaceae</taxon>
        <taxon>Candidatus Entotheonella</taxon>
    </lineage>
</organism>
<reference evidence="1 2" key="1">
    <citation type="journal article" date="2014" name="Nature">
        <title>An environmental bacterial taxon with a large and distinct metabolic repertoire.</title>
        <authorList>
            <person name="Wilson M.C."/>
            <person name="Mori T."/>
            <person name="Ruckert C."/>
            <person name="Uria A.R."/>
            <person name="Helf M.J."/>
            <person name="Takada K."/>
            <person name="Gernert C."/>
            <person name="Steffens U.A."/>
            <person name="Heycke N."/>
            <person name="Schmitt S."/>
            <person name="Rinke C."/>
            <person name="Helfrich E.J."/>
            <person name="Brachmann A.O."/>
            <person name="Gurgui C."/>
            <person name="Wakimoto T."/>
            <person name="Kracht M."/>
            <person name="Crusemann M."/>
            <person name="Hentschel U."/>
            <person name="Abe I."/>
            <person name="Matsunaga S."/>
            <person name="Kalinowski J."/>
            <person name="Takeyama H."/>
            <person name="Piel J."/>
        </authorList>
    </citation>
    <scope>NUCLEOTIDE SEQUENCE [LARGE SCALE GENOMIC DNA]</scope>
    <source>
        <strain evidence="2">TSY2</strain>
    </source>
</reference>
<name>W4M7C1_9BACT</name>
<evidence type="ECO:0000313" key="1">
    <source>
        <dbReference type="EMBL" id="ETX05791.1"/>
    </source>
</evidence>
<comment type="caution">
    <text evidence="1">The sequence shown here is derived from an EMBL/GenBank/DDBJ whole genome shotgun (WGS) entry which is preliminary data.</text>
</comment>
<evidence type="ECO:0000313" key="2">
    <source>
        <dbReference type="Proteomes" id="UP000019140"/>
    </source>
</evidence>
<keyword evidence="2" id="KW-1185">Reference proteome</keyword>
<dbReference type="HOGENOM" id="CLU_3341745_0_0_7"/>
<dbReference type="EMBL" id="AZHX01000864">
    <property type="protein sequence ID" value="ETX05791.1"/>
    <property type="molecule type" value="Genomic_DNA"/>
</dbReference>
<dbReference type="Proteomes" id="UP000019140">
    <property type="component" value="Unassembled WGS sequence"/>
</dbReference>
<dbReference type="AlphaFoldDB" id="W4M7C1"/>
<proteinExistence type="predicted"/>
<accession>W4M7C1</accession>